<dbReference type="RefSeq" id="WP_230272754.1">
    <property type="nucleotide sequence ID" value="NZ_JAJKFW010000016.1"/>
</dbReference>
<proteinExistence type="predicted"/>
<dbReference type="Pfam" id="PF07394">
    <property type="entry name" value="DUF1501"/>
    <property type="match status" value="2"/>
</dbReference>
<dbReference type="InterPro" id="IPR010869">
    <property type="entry name" value="DUF1501"/>
</dbReference>
<dbReference type="PROSITE" id="PS51318">
    <property type="entry name" value="TAT"/>
    <property type="match status" value="1"/>
</dbReference>
<dbReference type="SUPFAM" id="SSF53649">
    <property type="entry name" value="Alkaline phosphatase-like"/>
    <property type="match status" value="1"/>
</dbReference>
<name>A0ABS8NEV8_9BACT</name>
<sequence length="515" mass="57376">MTDPNVSSRRGALKTISSGFGYLAFAALATEQARASNPLQVKPAHFEAKAKRVIFLSMRGAPSHVDTFDYKPQLIKDTGKVGKYGGSGRLLGSPWEFRQRGKSGLWISDLFPELASQSDELCLLRGMHCDQPNHPQATTQTHTGSFQFPRPSMGAWTLYGLGTENENLPGFIVLNPTAGDSGNYASSFLPAIYQGTKMNLGGRGRGRGGLAQNMMQAADERRRAMQRGMEGGMRRGRGMRDAMAGERMGMQGRPMAQMFRDRMGAREDSAIPNLTNDMLGPEQQRIQLDLIQSLNKNKLDRDGHQPQVEGMIESFELAYRMQSEMPEAVDLSDESDETLRLYGIDGSSTDDFGRQCLMARRLAERGVRFIECISPGWDHHRNLRDEMEDHCSQIDRPIAGLLQDLKQRGLLEETLVIWAGEFGRTPHAQNGDGRDHNNKGYTTWMAGGGVRGGFSYGATDEHGYEAVDGKCHIHDWHATILHLLGLDHERLTYRYAGRDFRLTDVHGSVIKDIVR</sequence>
<gene>
    <name evidence="1" type="ORF">LOC71_07375</name>
</gene>
<dbReference type="PANTHER" id="PTHR43737:SF1">
    <property type="entry name" value="DUF1501 DOMAIN-CONTAINING PROTEIN"/>
    <property type="match status" value="1"/>
</dbReference>
<organism evidence="1 2">
    <name type="scientific">Rhodopirellula halodulae</name>
    <dbReference type="NCBI Taxonomy" id="2894198"/>
    <lineage>
        <taxon>Bacteria</taxon>
        <taxon>Pseudomonadati</taxon>
        <taxon>Planctomycetota</taxon>
        <taxon>Planctomycetia</taxon>
        <taxon>Pirellulales</taxon>
        <taxon>Pirellulaceae</taxon>
        <taxon>Rhodopirellula</taxon>
    </lineage>
</organism>
<dbReference type="Gene3D" id="3.40.720.10">
    <property type="entry name" value="Alkaline Phosphatase, subunit A"/>
    <property type="match status" value="1"/>
</dbReference>
<dbReference type="EMBL" id="JAJKFW010000016">
    <property type="protein sequence ID" value="MCC9642090.1"/>
    <property type="molecule type" value="Genomic_DNA"/>
</dbReference>
<evidence type="ECO:0000313" key="2">
    <source>
        <dbReference type="Proteomes" id="UP001430306"/>
    </source>
</evidence>
<evidence type="ECO:0000313" key="1">
    <source>
        <dbReference type="EMBL" id="MCC9642090.1"/>
    </source>
</evidence>
<dbReference type="PANTHER" id="PTHR43737">
    <property type="entry name" value="BLL7424 PROTEIN"/>
    <property type="match status" value="1"/>
</dbReference>
<dbReference type="Proteomes" id="UP001430306">
    <property type="component" value="Unassembled WGS sequence"/>
</dbReference>
<comment type="caution">
    <text evidence="1">The sequence shown here is derived from an EMBL/GenBank/DDBJ whole genome shotgun (WGS) entry which is preliminary data.</text>
</comment>
<protein>
    <submittedName>
        <fullName evidence="1">DUF1501 domain-containing protein</fullName>
    </submittedName>
</protein>
<reference evidence="1" key="1">
    <citation type="submission" date="2021-11" db="EMBL/GenBank/DDBJ databases">
        <title>Genome sequence.</title>
        <authorList>
            <person name="Sun Q."/>
        </authorList>
    </citation>
    <scope>NUCLEOTIDE SEQUENCE</scope>
    <source>
        <strain evidence="1">JC740</strain>
    </source>
</reference>
<dbReference type="InterPro" id="IPR006311">
    <property type="entry name" value="TAT_signal"/>
</dbReference>
<dbReference type="InterPro" id="IPR017850">
    <property type="entry name" value="Alkaline_phosphatase_core_sf"/>
</dbReference>
<keyword evidence="2" id="KW-1185">Reference proteome</keyword>
<accession>A0ABS8NEV8</accession>